<dbReference type="FunFam" id="2.30.29.30:FF:000286">
    <property type="entry name" value="PH-protein kinase domain containing protein"/>
    <property type="match status" value="1"/>
</dbReference>
<feature type="region of interest" description="Disordered" evidence="16">
    <location>
        <begin position="1"/>
        <end position="50"/>
    </location>
</feature>
<accession>A0A9Q1H123</accession>
<dbReference type="SMART" id="SM00454">
    <property type="entry name" value="SAM"/>
    <property type="match status" value="1"/>
</dbReference>
<dbReference type="PANTHER" id="PTHR11255:SF109">
    <property type="entry name" value="DIACYLGLYCEROL KINASE ETA"/>
    <property type="match status" value="1"/>
</dbReference>
<evidence type="ECO:0000256" key="13">
    <source>
        <dbReference type="ARBA" id="ARBA00022840"/>
    </source>
</evidence>
<evidence type="ECO:0000313" key="22">
    <source>
        <dbReference type="Proteomes" id="UP001152320"/>
    </source>
</evidence>
<dbReference type="SUPFAM" id="SSF47769">
    <property type="entry name" value="SAM/Pointed domain"/>
    <property type="match status" value="1"/>
</dbReference>
<evidence type="ECO:0000259" key="18">
    <source>
        <dbReference type="PROSITE" id="PS50081"/>
    </source>
</evidence>
<dbReference type="FunFam" id="3.30.60.20:FF:000002">
    <property type="entry name" value="Diacylglycerol kinase"/>
    <property type="match status" value="1"/>
</dbReference>
<keyword evidence="5" id="KW-0597">Phosphoprotein</keyword>
<evidence type="ECO:0000256" key="16">
    <source>
        <dbReference type="SAM" id="MobiDB-lite"/>
    </source>
</evidence>
<dbReference type="Pfam" id="PF00781">
    <property type="entry name" value="DAGK_cat"/>
    <property type="match status" value="1"/>
</dbReference>
<feature type="region of interest" description="Disordered" evidence="16">
    <location>
        <begin position="461"/>
        <end position="485"/>
    </location>
</feature>
<feature type="region of interest" description="Disordered" evidence="16">
    <location>
        <begin position="761"/>
        <end position="798"/>
    </location>
</feature>
<dbReference type="Pfam" id="PF22944">
    <property type="entry name" value="DGKD_4H"/>
    <property type="match status" value="1"/>
</dbReference>
<keyword evidence="22" id="KW-1185">Reference proteome</keyword>
<dbReference type="InterPro" id="IPR016064">
    <property type="entry name" value="NAD/diacylglycerol_kinase_sf"/>
</dbReference>
<dbReference type="GO" id="GO:0005886">
    <property type="term" value="C:plasma membrane"/>
    <property type="evidence" value="ECO:0007669"/>
    <property type="project" value="TreeGrafter"/>
</dbReference>
<evidence type="ECO:0000256" key="2">
    <source>
        <dbReference type="ARBA" id="ARBA00004496"/>
    </source>
</evidence>
<dbReference type="CDD" id="cd13274">
    <property type="entry name" value="PH_DGK_type2"/>
    <property type="match status" value="1"/>
</dbReference>
<feature type="compositionally biased region" description="Basic and acidic residues" evidence="16">
    <location>
        <begin position="476"/>
        <end position="485"/>
    </location>
</feature>
<dbReference type="InterPro" id="IPR017438">
    <property type="entry name" value="ATP-NAD_kinase_N"/>
</dbReference>
<dbReference type="GO" id="GO:0008270">
    <property type="term" value="F:zinc ion binding"/>
    <property type="evidence" value="ECO:0007669"/>
    <property type="project" value="UniProtKB-KW"/>
</dbReference>
<evidence type="ECO:0000256" key="14">
    <source>
        <dbReference type="RuleBase" id="RU361128"/>
    </source>
</evidence>
<dbReference type="GO" id="GO:0005524">
    <property type="term" value="F:ATP binding"/>
    <property type="evidence" value="ECO:0007669"/>
    <property type="project" value="UniProtKB-KW"/>
</dbReference>
<keyword evidence="4" id="KW-0963">Cytoplasm</keyword>
<evidence type="ECO:0000256" key="7">
    <source>
        <dbReference type="ARBA" id="ARBA00022723"/>
    </source>
</evidence>
<evidence type="ECO:0000259" key="19">
    <source>
        <dbReference type="PROSITE" id="PS50105"/>
    </source>
</evidence>
<dbReference type="FunFam" id="3.40.50.10330:FF:000001">
    <property type="entry name" value="Diacylglycerol kinase"/>
    <property type="match status" value="1"/>
</dbReference>
<dbReference type="GO" id="GO:0004143">
    <property type="term" value="F:ATP-dependent diacylglycerol kinase activity"/>
    <property type="evidence" value="ECO:0007669"/>
    <property type="project" value="UniProtKB-EC"/>
</dbReference>
<reference evidence="21" key="1">
    <citation type="submission" date="2021-10" db="EMBL/GenBank/DDBJ databases">
        <title>Tropical sea cucumber genome reveals ecological adaptation and Cuvierian tubules defense mechanism.</title>
        <authorList>
            <person name="Chen T."/>
        </authorList>
    </citation>
    <scope>NUCLEOTIDE SEQUENCE</scope>
    <source>
        <strain evidence="21">Nanhai2018</strain>
        <tissue evidence="21">Muscle</tissue>
    </source>
</reference>
<keyword evidence="6 14" id="KW-0808">Transferase</keyword>
<dbReference type="Pfam" id="PF00169">
    <property type="entry name" value="PH"/>
    <property type="match status" value="1"/>
</dbReference>
<dbReference type="OrthoDB" id="196165at2759"/>
<dbReference type="SMART" id="SM00046">
    <property type="entry name" value="DAGKc"/>
    <property type="match status" value="1"/>
</dbReference>
<evidence type="ECO:0000256" key="5">
    <source>
        <dbReference type="ARBA" id="ARBA00022553"/>
    </source>
</evidence>
<evidence type="ECO:0000256" key="6">
    <source>
        <dbReference type="ARBA" id="ARBA00022679"/>
    </source>
</evidence>
<dbReference type="SUPFAM" id="SSF50729">
    <property type="entry name" value="PH domain-like"/>
    <property type="match status" value="1"/>
</dbReference>
<keyword evidence="11 14" id="KW-0418">Kinase</keyword>
<keyword evidence="13 14" id="KW-0067">ATP-binding</keyword>
<dbReference type="Pfam" id="PF07647">
    <property type="entry name" value="SAM_2"/>
    <property type="match status" value="1"/>
</dbReference>
<evidence type="ECO:0000256" key="10">
    <source>
        <dbReference type="ARBA" id="ARBA00022771"/>
    </source>
</evidence>
<dbReference type="Gene3D" id="1.10.150.50">
    <property type="entry name" value="Transcription Factor, Ets-1"/>
    <property type="match status" value="1"/>
</dbReference>
<name>A0A9Q1H123_HOLLE</name>
<evidence type="ECO:0000256" key="9">
    <source>
        <dbReference type="ARBA" id="ARBA00022741"/>
    </source>
</evidence>
<dbReference type="FunFam" id="2.60.200.40:FF:000001">
    <property type="entry name" value="Diacylglycerol kinase"/>
    <property type="match status" value="1"/>
</dbReference>
<evidence type="ECO:0000256" key="11">
    <source>
        <dbReference type="ARBA" id="ARBA00022777"/>
    </source>
</evidence>
<feature type="compositionally biased region" description="Polar residues" evidence="16">
    <location>
        <begin position="1"/>
        <end position="10"/>
    </location>
</feature>
<protein>
    <recommendedName>
        <fullName evidence="14">Diacylglycerol kinase</fullName>
        <shortName evidence="14">DAG kinase</shortName>
        <ecNumber evidence="14">2.7.1.107</ecNumber>
    </recommendedName>
</protein>
<evidence type="ECO:0000256" key="8">
    <source>
        <dbReference type="ARBA" id="ARBA00022737"/>
    </source>
</evidence>
<sequence>MASLPTTSGKSPAVSPSRRAKRSMASSSMDDSSDSEGDEDVSKALHRRVSTSKQLKNKTCIKEGYLMKQTSSFQRWRRRYFKLKGSKLYYAKESNSHIFEEVELRDLSVAENSTKNVNNTFRVITPFRSLILCAYTRKEMEEWISALKSVANKDFYEPGEHMRDMLSGMHNWYACSHARPTYCNVCREALSGVTSHGLSCEVCKCKAHKRCAVRAQNNCKWTTLASIGKDIIEEEDGTISMPHQWMEGNLPVSAKCAVCDKTCGSVLRLQDLRCLWCRAMIHATCKSQFPAKCSLGDCRLSLIPPLALNSMDSDGYWQASKNGCGSPLLVFVNSKSGDNQGVKFLRRFRQLLNPVQVFDLINGGPHMGLRLFQNFATFRILVCGGDGSIGWVLSHIDKMDLHKQCQIGVLPLGTGNDLARVLGWGTTCDDDATLPTILEKLERASTKMLDRWSVWTQESPIATMSPDGAGSPEASPTRREPETVKTEIGEEELENVQEITQYENSVATHLTKILQSDENSEVISSAKVLCETVQDFVAKVGKSYENSSHSSKESQMMKEKCDVLNHKLDLLLQALKEESEASRPQPVETSAPSVTFDLSEKHVTEEKEKADESEKDVDEADNKGEEESEDDKVEVMAGPSVSHRVFKPRDALMSRANSLKKAVRQIIEQTEKAVDEQNAQTEKQEEKTRALLESVTTALTTATTSITTDTLVVKPKVTIVTPPSMESSDHEEENNDVFPLDDMPKSPEISRSIRHSAYISGTKAKIERKKAEKDLPKSPRSPFRMRRVSQGSPASVGPVGLAQRYGSMESLSYLPGLDTLLGPSLGRSNPMLSKSISGGINAGGLISKVLLANADALCAAASPLMDQGLECVDGFTETCVMNNYFGIGLDAKISLDFHTRREEHPEKCRSRKKNLMWYGMLGGKEFLHRTYRNLEQKVHLECDGQRIPLPSLQGIVVLNIPSYGGGGNFWGTTKEDETFTAPSFDDHILEVVAVFGGVQMAVSRMITLQHHRIAQCRVVKITVLGKEGVPVQVDGEAWVQPPGVVKIVHKNRAQMLVRDKAFEHTLKSWKERKILAMKQQQPLVDEEMAIVRHFCESVSGLVDGVKMAVEHNSQMESELLHLAMTVSASLDRFYSSCHTAEGACRKILADVIQSTRGLHGETALLLAKKSYSLNLPEDVLERLHHFLTAVENDLRKVNSIEGVSVFLEEESVDPYTKRHKGKFKFPGVSRFKKPPKRENKSQSPPSSYAGGFEVRSWSAEEVASWLESISLEEYASQFIKNDIRGSELLCLERRDLKDIGVTKVGHIKRLQHAIKDLQKREDEKRYEAGPSSSGH</sequence>
<dbReference type="PROSITE" id="PS50146">
    <property type="entry name" value="DAGK"/>
    <property type="match status" value="1"/>
</dbReference>
<proteinExistence type="inferred from homology"/>
<dbReference type="EC" id="2.7.1.107" evidence="14"/>
<dbReference type="Gene3D" id="3.30.60.20">
    <property type="match status" value="2"/>
</dbReference>
<dbReference type="InterPro" id="IPR011993">
    <property type="entry name" value="PH-like_dom_sf"/>
</dbReference>
<dbReference type="InterPro" id="IPR047480">
    <property type="entry name" value="C1_DGKeta_rpt2"/>
</dbReference>
<comment type="subcellular location">
    <subcellularLocation>
        <location evidence="2">Cytoplasm</location>
    </subcellularLocation>
</comment>
<dbReference type="FunFam" id="3.30.60.20:FF:000029">
    <property type="entry name" value="Diacylglycerol kinase"/>
    <property type="match status" value="1"/>
</dbReference>
<dbReference type="InterPro" id="IPR001206">
    <property type="entry name" value="Diacylglycerol_kinase_cat_dom"/>
</dbReference>
<dbReference type="CDD" id="cd20894">
    <property type="entry name" value="C1_DGKeta_rpt2"/>
    <property type="match status" value="1"/>
</dbReference>
<dbReference type="PROSITE" id="PS00479">
    <property type="entry name" value="ZF_DAG_PE_1"/>
    <property type="match status" value="1"/>
</dbReference>
<dbReference type="Gene3D" id="2.60.200.40">
    <property type="match status" value="1"/>
</dbReference>
<evidence type="ECO:0000259" key="17">
    <source>
        <dbReference type="PROSITE" id="PS50003"/>
    </source>
</evidence>
<evidence type="ECO:0000256" key="3">
    <source>
        <dbReference type="ARBA" id="ARBA00009280"/>
    </source>
</evidence>
<evidence type="ECO:0000256" key="1">
    <source>
        <dbReference type="ARBA" id="ARBA00002064"/>
    </source>
</evidence>
<evidence type="ECO:0000259" key="20">
    <source>
        <dbReference type="PROSITE" id="PS50146"/>
    </source>
</evidence>
<dbReference type="InterPro" id="IPR037607">
    <property type="entry name" value="DGK"/>
</dbReference>
<dbReference type="PROSITE" id="PS50105">
    <property type="entry name" value="SAM_DOMAIN"/>
    <property type="match status" value="1"/>
</dbReference>
<keyword evidence="9 14" id="KW-0547">Nucleotide-binding</keyword>
<dbReference type="SMART" id="SM00045">
    <property type="entry name" value="DAGKa"/>
    <property type="match status" value="1"/>
</dbReference>
<dbReference type="PANTHER" id="PTHR11255">
    <property type="entry name" value="DIACYLGLYCEROL KINASE"/>
    <property type="match status" value="1"/>
</dbReference>
<dbReference type="GO" id="GO:0005737">
    <property type="term" value="C:cytoplasm"/>
    <property type="evidence" value="ECO:0007669"/>
    <property type="project" value="UniProtKB-SubCell"/>
</dbReference>
<keyword evidence="8" id="KW-0677">Repeat</keyword>
<evidence type="ECO:0000256" key="4">
    <source>
        <dbReference type="ARBA" id="ARBA00022490"/>
    </source>
</evidence>
<evidence type="ECO:0000256" key="15">
    <source>
        <dbReference type="SAM" id="Coils"/>
    </source>
</evidence>
<dbReference type="GO" id="GO:0007200">
    <property type="term" value="P:phospholipase C-activating G protein-coupled receptor signaling pathway"/>
    <property type="evidence" value="ECO:0007669"/>
    <property type="project" value="InterPro"/>
</dbReference>
<dbReference type="InterPro" id="IPR013761">
    <property type="entry name" value="SAM/pointed_sf"/>
</dbReference>
<organism evidence="21 22">
    <name type="scientific">Holothuria leucospilota</name>
    <name type="common">Black long sea cucumber</name>
    <name type="synonym">Mertensiothuria leucospilota</name>
    <dbReference type="NCBI Taxonomy" id="206669"/>
    <lineage>
        <taxon>Eukaryota</taxon>
        <taxon>Metazoa</taxon>
        <taxon>Echinodermata</taxon>
        <taxon>Eleutherozoa</taxon>
        <taxon>Echinozoa</taxon>
        <taxon>Holothuroidea</taxon>
        <taxon>Aspidochirotacea</taxon>
        <taxon>Aspidochirotida</taxon>
        <taxon>Holothuriidae</taxon>
        <taxon>Holothuria</taxon>
    </lineage>
</organism>
<dbReference type="InterPro" id="IPR046349">
    <property type="entry name" value="C1-like_sf"/>
</dbReference>
<keyword evidence="12" id="KW-0862">Zinc</keyword>
<keyword evidence="15" id="KW-0175">Coiled coil</keyword>
<evidence type="ECO:0000313" key="21">
    <source>
        <dbReference type="EMBL" id="KAJ8031122.1"/>
    </source>
</evidence>
<comment type="caution">
    <text evidence="21">The sequence shown here is derived from an EMBL/GenBank/DDBJ whole genome shotgun (WGS) entry which is preliminary data.</text>
</comment>
<dbReference type="InterPro" id="IPR001849">
    <property type="entry name" value="PH_domain"/>
</dbReference>
<dbReference type="Proteomes" id="UP001152320">
    <property type="component" value="Chromosome 13"/>
</dbReference>
<feature type="region of interest" description="Disordered" evidence="16">
    <location>
        <begin position="577"/>
        <end position="636"/>
    </location>
</feature>
<dbReference type="InterPro" id="IPR001660">
    <property type="entry name" value="SAM"/>
</dbReference>
<dbReference type="EMBL" id="JAIZAY010000013">
    <property type="protein sequence ID" value="KAJ8031122.1"/>
    <property type="molecule type" value="Genomic_DNA"/>
</dbReference>
<dbReference type="GO" id="GO:0046486">
    <property type="term" value="P:glycerolipid metabolic process"/>
    <property type="evidence" value="ECO:0007669"/>
    <property type="project" value="UniProtKB-ARBA"/>
</dbReference>
<feature type="compositionally biased region" description="Basic and acidic residues" evidence="16">
    <location>
        <begin position="598"/>
        <end position="612"/>
    </location>
</feature>
<dbReference type="PROSITE" id="PS50081">
    <property type="entry name" value="ZF_DAG_PE_2"/>
    <property type="match status" value="2"/>
</dbReference>
<comment type="catalytic activity">
    <reaction evidence="14">
        <text>a 1,2-diacyl-sn-glycerol + ATP = a 1,2-diacyl-sn-glycero-3-phosphate + ADP + H(+)</text>
        <dbReference type="Rhea" id="RHEA:10272"/>
        <dbReference type="ChEBI" id="CHEBI:15378"/>
        <dbReference type="ChEBI" id="CHEBI:17815"/>
        <dbReference type="ChEBI" id="CHEBI:30616"/>
        <dbReference type="ChEBI" id="CHEBI:58608"/>
        <dbReference type="ChEBI" id="CHEBI:456216"/>
        <dbReference type="EC" id="2.7.1.107"/>
    </reaction>
</comment>
<dbReference type="Pfam" id="PF00130">
    <property type="entry name" value="C1_1"/>
    <property type="match status" value="2"/>
</dbReference>
<feature type="domain" description="Phorbol-ester/DAG-type" evidence="18">
    <location>
        <begin position="169"/>
        <end position="219"/>
    </location>
</feature>
<dbReference type="InterPro" id="IPR000756">
    <property type="entry name" value="Diacylglycerol_kin_accessory"/>
</dbReference>
<dbReference type="SUPFAM" id="SSF111331">
    <property type="entry name" value="NAD kinase/diacylglycerol kinase-like"/>
    <property type="match status" value="2"/>
</dbReference>
<feature type="coiled-coil region" evidence="15">
    <location>
        <begin position="660"/>
        <end position="687"/>
    </location>
</feature>
<dbReference type="InterPro" id="IPR054474">
    <property type="entry name" value="DGKD_4H"/>
</dbReference>
<gene>
    <name evidence="21" type="ORF">HOLleu_27747</name>
</gene>
<keyword evidence="7" id="KW-0479">Metal-binding</keyword>
<feature type="domain" description="SAM" evidence="19">
    <location>
        <begin position="1257"/>
        <end position="1320"/>
    </location>
</feature>
<evidence type="ECO:0000256" key="12">
    <source>
        <dbReference type="ARBA" id="ARBA00022833"/>
    </source>
</evidence>
<feature type="domain" description="Phorbol-ester/DAG-type" evidence="18">
    <location>
        <begin position="242"/>
        <end position="293"/>
    </location>
</feature>
<comment type="function">
    <text evidence="1">Phosphorylates diacylglycerol (DAG) to generate phosphatidic acid (PA).</text>
</comment>
<comment type="similarity">
    <text evidence="3 14">Belongs to the eukaryotic diacylglycerol kinase family.</text>
</comment>
<dbReference type="SUPFAM" id="SSF57889">
    <property type="entry name" value="Cysteine-rich domain"/>
    <property type="match status" value="2"/>
</dbReference>
<feature type="domain" description="PH" evidence="17">
    <location>
        <begin position="59"/>
        <end position="152"/>
    </location>
</feature>
<dbReference type="InterPro" id="IPR002219">
    <property type="entry name" value="PKC_DAG/PE"/>
</dbReference>
<feature type="region of interest" description="Disordered" evidence="16">
    <location>
        <begin position="722"/>
        <end position="742"/>
    </location>
</feature>
<dbReference type="SMART" id="SM00109">
    <property type="entry name" value="C1"/>
    <property type="match status" value="2"/>
</dbReference>
<dbReference type="PROSITE" id="PS50003">
    <property type="entry name" value="PH_DOMAIN"/>
    <property type="match status" value="1"/>
</dbReference>
<dbReference type="Pfam" id="PF00609">
    <property type="entry name" value="DAGK_acc"/>
    <property type="match status" value="1"/>
</dbReference>
<dbReference type="Gene3D" id="3.40.50.10330">
    <property type="entry name" value="Probable inorganic polyphosphate/atp-NAD kinase, domain 1"/>
    <property type="match status" value="1"/>
</dbReference>
<feature type="region of interest" description="Disordered" evidence="16">
    <location>
        <begin position="1228"/>
        <end position="1251"/>
    </location>
</feature>
<dbReference type="SMART" id="SM00233">
    <property type="entry name" value="PH"/>
    <property type="match status" value="1"/>
</dbReference>
<keyword evidence="10" id="KW-0863">Zinc-finger</keyword>
<dbReference type="Gene3D" id="2.30.29.30">
    <property type="entry name" value="Pleckstrin-homology domain (PH domain)/Phosphotyrosine-binding domain (PTB)"/>
    <property type="match status" value="1"/>
</dbReference>
<feature type="domain" description="DAGKc" evidence="20">
    <location>
        <begin position="323"/>
        <end position="458"/>
    </location>
</feature>